<dbReference type="SUPFAM" id="SSF48403">
    <property type="entry name" value="Ankyrin repeat"/>
    <property type="match status" value="1"/>
</dbReference>
<dbReference type="Proteomes" id="UP000007797">
    <property type="component" value="Unassembled WGS sequence"/>
</dbReference>
<organism evidence="2 3">
    <name type="scientific">Cavenderia fasciculata</name>
    <name type="common">Slime mold</name>
    <name type="synonym">Dictyostelium fasciculatum</name>
    <dbReference type="NCBI Taxonomy" id="261658"/>
    <lineage>
        <taxon>Eukaryota</taxon>
        <taxon>Amoebozoa</taxon>
        <taxon>Evosea</taxon>
        <taxon>Eumycetozoa</taxon>
        <taxon>Dictyostelia</taxon>
        <taxon>Acytosteliales</taxon>
        <taxon>Cavenderiaceae</taxon>
        <taxon>Cavenderia</taxon>
    </lineage>
</organism>
<dbReference type="AlphaFoldDB" id="F4Q5G8"/>
<proteinExistence type="predicted"/>
<dbReference type="Gene3D" id="1.25.40.20">
    <property type="entry name" value="Ankyrin repeat-containing domain"/>
    <property type="match status" value="1"/>
</dbReference>
<name>F4Q5G8_CACFS</name>
<evidence type="ECO:0000313" key="3">
    <source>
        <dbReference type="Proteomes" id="UP000007797"/>
    </source>
</evidence>
<dbReference type="InterPro" id="IPR036770">
    <property type="entry name" value="Ankyrin_rpt-contain_sf"/>
</dbReference>
<dbReference type="EMBL" id="GL883021">
    <property type="protein sequence ID" value="EGG17227.1"/>
    <property type="molecule type" value="Genomic_DNA"/>
</dbReference>
<gene>
    <name evidence="2" type="ORF">DFA_08217</name>
</gene>
<dbReference type="RefSeq" id="XP_004355711.1">
    <property type="nucleotide sequence ID" value="XM_004355658.1"/>
</dbReference>
<protein>
    <recommendedName>
        <fullName evidence="4">Ankyrin repeat-containing protein</fullName>
    </recommendedName>
</protein>
<dbReference type="GeneID" id="14868724"/>
<dbReference type="KEGG" id="dfa:DFA_08217"/>
<accession>F4Q5G8</accession>
<feature type="coiled-coil region" evidence="1">
    <location>
        <begin position="119"/>
        <end position="146"/>
    </location>
</feature>
<dbReference type="SUPFAM" id="SSF140860">
    <property type="entry name" value="Pseudo ankyrin repeat-like"/>
    <property type="match status" value="1"/>
</dbReference>
<reference evidence="3" key="1">
    <citation type="journal article" date="2011" name="Genome Res.">
        <title>Phylogeny-wide analysis of social amoeba genomes highlights ancient origins for complex intercellular communication.</title>
        <authorList>
            <person name="Heidel A.J."/>
            <person name="Lawal H.M."/>
            <person name="Felder M."/>
            <person name="Schilde C."/>
            <person name="Helps N.R."/>
            <person name="Tunggal B."/>
            <person name="Rivero F."/>
            <person name="John U."/>
            <person name="Schleicher M."/>
            <person name="Eichinger L."/>
            <person name="Platzer M."/>
            <person name="Noegel A.A."/>
            <person name="Schaap P."/>
            <person name="Gloeckner G."/>
        </authorList>
    </citation>
    <scope>NUCLEOTIDE SEQUENCE [LARGE SCALE GENOMIC DNA]</scope>
    <source>
        <strain evidence="3">SH3</strain>
    </source>
</reference>
<sequence>MKNCPDRLSIQGQHDLDSTVAFIFFSMIRYLHDRTSKSYFNICKKVKSIPNINHHGCNNEYCTDLNEQQHDRVIKSVLCNIVLFRKIVSLGVPLDRSIKSYKINQLPNDITWYLRCGFITLLKERIEREEMELKQQLEQQQQDQQTSFNNRKDYLNEHHLRWNYKTTQEICLYGSQDIELFKYLFEKKPEWFGHPKCLENVAKVGNQEMFDMLTSNTIPVQVTFNIEECIFRAIQGANYDMARYLLEKNNYNFKLGKNMYFSISMIHRRNRLDLVNCARLFIDIAIKNNVKMGKLFPQVFELLLFAQDIKLLKLAYRKGYYKFTQYSIARHIHNDLMYRGMPKDTDLNHQTEFIKQVLQFHLENDQFNQLVEKANQSVKSLVSTVESNEILYEKGEDDEKVEEFREDYDYEEYEEDEDWFPTYFDSISRLSTKQSQWYIFLFTICYFGLVAGEEGYWPKQPQHLFKVYIKNGKEKEYTIMVEKIFGCQYITSNGRLEHVKAAHLLGLVDEETLFYPEQRDASQSLEIMQYLIDIGIGDINNNTLIEFCGDKKNVCLVELLYKHYPNLFNQSTNSMIAEYITMFGYYHLLYMITISDGDDDDGTSQIGEKVVEVRKKHKKNLTQQVFDAISKVAIVHYYYDDSIGQISFKWMKQIYENCNGKPSNHIDKIDSMYQTQLILSTKANQIDIINYLLFQQSTFTPTKETLSELISIAFQKQFLEVHNIVNQYIQQTNQQTYVRYEKNLWKMIATDGDIKQFDQLMENSKKNKYAISPNHLDEIFSLAISNNQVVFVQHLFVKYQDLKTISRSSYLLDCAISHHHPQMLKSLLEYRYRDQEEYIQYALKYCIRLGSLSCFKLLVDQYYSVAIPFLKDQTILKCTDDNLPIISFLIDNNYTSTKNQLSKCSSSSCSFLLKKLN</sequence>
<keyword evidence="3" id="KW-1185">Reference proteome</keyword>
<evidence type="ECO:0000256" key="1">
    <source>
        <dbReference type="SAM" id="Coils"/>
    </source>
</evidence>
<evidence type="ECO:0008006" key="4">
    <source>
        <dbReference type="Google" id="ProtNLM"/>
    </source>
</evidence>
<keyword evidence="1" id="KW-0175">Coiled coil</keyword>
<evidence type="ECO:0000313" key="2">
    <source>
        <dbReference type="EMBL" id="EGG17227.1"/>
    </source>
</evidence>